<evidence type="ECO:0000313" key="2">
    <source>
        <dbReference type="RefSeq" id="XP_022145570.1"/>
    </source>
</evidence>
<accession>A0A6J1CUU8</accession>
<dbReference type="SUPFAM" id="SSF55979">
    <property type="entry name" value="DNA clamp"/>
    <property type="match status" value="1"/>
</dbReference>
<reference evidence="2" key="1">
    <citation type="submission" date="2025-08" db="UniProtKB">
        <authorList>
            <consortium name="RefSeq"/>
        </authorList>
    </citation>
    <scope>IDENTIFICATION</scope>
    <source>
        <strain evidence="2">OHB3-1</strain>
    </source>
</reference>
<gene>
    <name evidence="2" type="primary">LOC111014988</name>
</gene>
<dbReference type="Proteomes" id="UP000504603">
    <property type="component" value="Unplaced"/>
</dbReference>
<keyword evidence="1" id="KW-1185">Reference proteome</keyword>
<dbReference type="AlphaFoldDB" id="A0A6J1CUU8"/>
<dbReference type="InterPro" id="IPR046938">
    <property type="entry name" value="DNA_clamp_sf"/>
</dbReference>
<protein>
    <submittedName>
        <fullName evidence="2">Uncharacterized protein LOC111014988</fullName>
    </submittedName>
</protein>
<evidence type="ECO:0000313" key="1">
    <source>
        <dbReference type="Proteomes" id="UP000504603"/>
    </source>
</evidence>
<dbReference type="OrthoDB" id="1620995at2759"/>
<sequence>MFLIRLQPIAPLFDAICSLTRIATRADVKFSPTKFCIIVSQISPPFIAALQMSPEFFTSFAVDGNHTSRICLDSLHSILMDGRLYPAMTFHLLENQNRLLLRFENSRNLPRGRRELDLSPSEEEDVGEIDYGNCVSIGSDEFRSIVTKLSAYFNHRICATLTDSQVKFSVANEEIILTKEGGQCLIIAPERGVETKFEFTLHPTSFFYDLADKPGGVWLCKSTDSRNIICIPFGLNIHHLMYFPQV</sequence>
<organism evidence="1 2">
    <name type="scientific">Momordica charantia</name>
    <name type="common">Bitter gourd</name>
    <name type="synonym">Balsam pear</name>
    <dbReference type="NCBI Taxonomy" id="3673"/>
    <lineage>
        <taxon>Eukaryota</taxon>
        <taxon>Viridiplantae</taxon>
        <taxon>Streptophyta</taxon>
        <taxon>Embryophyta</taxon>
        <taxon>Tracheophyta</taxon>
        <taxon>Spermatophyta</taxon>
        <taxon>Magnoliopsida</taxon>
        <taxon>eudicotyledons</taxon>
        <taxon>Gunneridae</taxon>
        <taxon>Pentapetalae</taxon>
        <taxon>rosids</taxon>
        <taxon>fabids</taxon>
        <taxon>Cucurbitales</taxon>
        <taxon>Cucurbitaceae</taxon>
        <taxon>Momordiceae</taxon>
        <taxon>Momordica</taxon>
    </lineage>
</organism>
<proteinExistence type="predicted"/>
<dbReference type="RefSeq" id="XP_022145570.1">
    <property type="nucleotide sequence ID" value="XM_022289878.1"/>
</dbReference>
<dbReference type="KEGG" id="mcha:111014988"/>
<name>A0A6J1CUU8_MOMCH</name>
<dbReference type="GeneID" id="111014988"/>
<dbReference type="Gene3D" id="3.70.10.10">
    <property type="match status" value="1"/>
</dbReference>